<organism evidence="2 3">
    <name type="scientific">Bradyrhizobium hipponense</name>
    <dbReference type="NCBI Taxonomy" id="2605638"/>
    <lineage>
        <taxon>Bacteria</taxon>
        <taxon>Pseudomonadati</taxon>
        <taxon>Pseudomonadota</taxon>
        <taxon>Alphaproteobacteria</taxon>
        <taxon>Hyphomicrobiales</taxon>
        <taxon>Nitrobacteraceae</taxon>
        <taxon>Bradyrhizobium</taxon>
    </lineage>
</organism>
<feature type="transmembrane region" description="Helical" evidence="1">
    <location>
        <begin position="21"/>
        <end position="42"/>
    </location>
</feature>
<evidence type="ECO:0000256" key="1">
    <source>
        <dbReference type="SAM" id="Phobius"/>
    </source>
</evidence>
<proteinExistence type="predicted"/>
<dbReference type="EMBL" id="VSTH01000014">
    <property type="protein sequence ID" value="TYO67779.1"/>
    <property type="molecule type" value="Genomic_DNA"/>
</dbReference>
<evidence type="ECO:0000313" key="2">
    <source>
        <dbReference type="EMBL" id="TYO67779.1"/>
    </source>
</evidence>
<accession>A0A5S4YXJ3</accession>
<keyword evidence="1" id="KW-1133">Transmembrane helix</keyword>
<evidence type="ECO:0000313" key="3">
    <source>
        <dbReference type="Proteomes" id="UP000324797"/>
    </source>
</evidence>
<feature type="transmembrane region" description="Helical" evidence="1">
    <location>
        <begin position="113"/>
        <end position="133"/>
    </location>
</feature>
<sequence length="134" mass="14793">MNKHLAQRGERSPENPSGLHPLVYKAAIGFVALFVIAAWLAFDRRSDIELPLGIVSVLMLVAVLLPYLLWRVWRTGQARPPTLRTNKGFGKWMEGSTQVWQSRLKNSDAAIDMLLPLAAMALGLIALGIVFALS</sequence>
<dbReference type="Proteomes" id="UP000324797">
    <property type="component" value="Unassembled WGS sequence"/>
</dbReference>
<gene>
    <name evidence="2" type="ORF">FXV83_03120</name>
</gene>
<name>A0A5S4YXJ3_9BRAD</name>
<keyword evidence="1" id="KW-0472">Membrane</keyword>
<comment type="caution">
    <text evidence="2">The sequence shown here is derived from an EMBL/GenBank/DDBJ whole genome shotgun (WGS) entry which is preliminary data.</text>
</comment>
<keyword evidence="1" id="KW-0812">Transmembrane</keyword>
<protein>
    <submittedName>
        <fullName evidence="2">Uncharacterized protein</fullName>
    </submittedName>
</protein>
<reference evidence="2 3" key="1">
    <citation type="submission" date="2019-08" db="EMBL/GenBank/DDBJ databases">
        <title>Bradyrhizobium hipponensis sp. nov., a rhizobium isolated from a Lupinus angustifolius root nodule in Tunisia.</title>
        <authorList>
            <person name="Off K."/>
            <person name="Rejili M."/>
            <person name="Mars M."/>
            <person name="Brachmann A."/>
            <person name="Marin M."/>
        </authorList>
    </citation>
    <scope>NUCLEOTIDE SEQUENCE [LARGE SCALE GENOMIC DNA]</scope>
    <source>
        <strain evidence="3">aSej3</strain>
    </source>
</reference>
<feature type="transmembrane region" description="Helical" evidence="1">
    <location>
        <begin position="48"/>
        <end position="70"/>
    </location>
</feature>
<keyword evidence="3" id="KW-1185">Reference proteome</keyword>
<dbReference type="RefSeq" id="WP_148737667.1">
    <property type="nucleotide sequence ID" value="NZ_VSTH01000014.1"/>
</dbReference>
<dbReference type="AlphaFoldDB" id="A0A5S4YXJ3"/>